<accession>A0AB34IR98</accession>
<protein>
    <recommendedName>
        <fullName evidence="3">EF-hand domain-containing protein</fullName>
    </recommendedName>
</protein>
<evidence type="ECO:0000313" key="4">
    <source>
        <dbReference type="EMBL" id="KAL1504078.1"/>
    </source>
</evidence>
<dbReference type="InterPro" id="IPR018247">
    <property type="entry name" value="EF_Hand_1_Ca_BS"/>
</dbReference>
<dbReference type="Gene3D" id="3.90.176.10">
    <property type="entry name" value="Toxin ADP-ribosyltransferase, Chain A, domain 1"/>
    <property type="match status" value="1"/>
</dbReference>
<dbReference type="InterPro" id="IPR011992">
    <property type="entry name" value="EF-hand-dom_pair"/>
</dbReference>
<dbReference type="PROSITE" id="PS51996">
    <property type="entry name" value="TR_MART"/>
    <property type="match status" value="1"/>
</dbReference>
<keyword evidence="1" id="KW-0106">Calcium</keyword>
<dbReference type="GO" id="GO:0005509">
    <property type="term" value="F:calcium ion binding"/>
    <property type="evidence" value="ECO:0007669"/>
    <property type="project" value="InterPro"/>
</dbReference>
<keyword evidence="2" id="KW-0175">Coiled coil</keyword>
<keyword evidence="5" id="KW-1185">Reference proteome</keyword>
<name>A0AB34IR98_PRYPA</name>
<evidence type="ECO:0000256" key="2">
    <source>
        <dbReference type="SAM" id="Coils"/>
    </source>
</evidence>
<reference evidence="4 5" key="1">
    <citation type="journal article" date="2024" name="Science">
        <title>Giant polyketide synthase enzymes in the biosynthesis of giant marine polyether toxins.</title>
        <authorList>
            <person name="Fallon T.R."/>
            <person name="Shende V.V."/>
            <person name="Wierzbicki I.H."/>
            <person name="Pendleton A.L."/>
            <person name="Watervoot N.F."/>
            <person name="Auber R.P."/>
            <person name="Gonzalez D.J."/>
            <person name="Wisecaver J.H."/>
            <person name="Moore B.S."/>
        </authorList>
    </citation>
    <scope>NUCLEOTIDE SEQUENCE [LARGE SCALE GENOMIC DNA]</scope>
    <source>
        <strain evidence="4 5">12B1</strain>
    </source>
</reference>
<feature type="domain" description="EF-hand" evidence="3">
    <location>
        <begin position="574"/>
        <end position="609"/>
    </location>
</feature>
<dbReference type="PROSITE" id="PS00018">
    <property type="entry name" value="EF_HAND_1"/>
    <property type="match status" value="1"/>
</dbReference>
<dbReference type="SUPFAM" id="SSF56399">
    <property type="entry name" value="ADP-ribosylation"/>
    <property type="match status" value="1"/>
</dbReference>
<dbReference type="Proteomes" id="UP001515480">
    <property type="component" value="Unassembled WGS sequence"/>
</dbReference>
<gene>
    <name evidence="4" type="ORF">AB1Y20_010488</name>
</gene>
<sequence length="849" mass="95031">MRARAVHPAARSLVVELEQRIVVLSARCAELEARLHTCAEWDELIAILKTTQEQLTAERARADTASGELKVAQDTVHRKEYELQCLTEELVRMRAAHELLRAKHLNVRKQSNAHEHLAPLEQIVEETVSELEKKEATPEEKQLVVWNVRTWLKGVDLTTVLEDAILHQLHHRSLDPRLELLFMRHLAELGDEDIKASQANVALDALMELFSEANTMMRLAEALAAASRELLDDHASQLPASPGRKGMTADEGGGMFSKFADDTFNMYDASGARFTLTFGGIQDFIGGLEKLVGESNSRRMVGMSSEHCEQADSLMSFTAGNYGTTTSSKIEWYFCLDPSEERMQELGIAEWPKETKLVDTDQMDLCRSPTALSSFKQRLAEINEKLQRLHANVGDDEFLAGRLYTGPMFVKYNSILRGIASPVQFFKDEFQRLCLGNTYPTTLQAINSALVKFSLLTKKTTVYRGMAGGALPDEFVSEDAFGIKGGVEMAFMSTTTNKDVAFEYAKGGVGIVFEIEQGCIDRGADLSWLSQYQHEAEITFPPLSMLELTELIFEGSVCVAKLKPRTVLGSVGGGAQDVVLDVFHNFDQEVSSTINKLEFSQALKELQRTKSLPSLSDEQIEEVYRALDYNDSGSIRVDDFQDAMHYIRFASAQDATKLTHSTLKTLLVIGSRGILREAHSSLIDQLLQIADDDEDGRLSLAEYINLQRFVKNALTPDRPLDRSVFTRELQILRRCSGDVGMNQEEVDALFAQMYGLWEAARHMPADIRDVDTARRKTLQQAIELVDLECDVLEKLRNKYQIRPPSPNPAPIGWQLSTSDAGVQFEREPSLSMIEKLARRGGHRGEVLRG</sequence>
<dbReference type="PROSITE" id="PS50222">
    <property type="entry name" value="EF_HAND_2"/>
    <property type="match status" value="2"/>
</dbReference>
<comment type="caution">
    <text evidence="4">The sequence shown here is derived from an EMBL/GenBank/DDBJ whole genome shotgun (WGS) entry which is preliminary data.</text>
</comment>
<dbReference type="InterPro" id="IPR002048">
    <property type="entry name" value="EF_hand_dom"/>
</dbReference>
<dbReference type="EMBL" id="JBGBPQ010000020">
    <property type="protein sequence ID" value="KAL1504078.1"/>
    <property type="molecule type" value="Genomic_DNA"/>
</dbReference>
<feature type="coiled-coil region" evidence="2">
    <location>
        <begin position="69"/>
        <end position="103"/>
    </location>
</feature>
<evidence type="ECO:0000259" key="3">
    <source>
        <dbReference type="PROSITE" id="PS50222"/>
    </source>
</evidence>
<evidence type="ECO:0000313" key="5">
    <source>
        <dbReference type="Proteomes" id="UP001515480"/>
    </source>
</evidence>
<dbReference type="Pfam" id="PF13499">
    <property type="entry name" value="EF-hand_7"/>
    <property type="match status" value="1"/>
</dbReference>
<dbReference type="Gene3D" id="1.10.238.10">
    <property type="entry name" value="EF-hand"/>
    <property type="match status" value="1"/>
</dbReference>
<evidence type="ECO:0000256" key="1">
    <source>
        <dbReference type="ARBA" id="ARBA00022837"/>
    </source>
</evidence>
<feature type="domain" description="EF-hand" evidence="3">
    <location>
        <begin position="615"/>
        <end position="650"/>
    </location>
</feature>
<dbReference type="SUPFAM" id="SSF47473">
    <property type="entry name" value="EF-hand"/>
    <property type="match status" value="1"/>
</dbReference>
<dbReference type="AlphaFoldDB" id="A0AB34IR98"/>
<organism evidence="4 5">
    <name type="scientific">Prymnesium parvum</name>
    <name type="common">Toxic golden alga</name>
    <dbReference type="NCBI Taxonomy" id="97485"/>
    <lineage>
        <taxon>Eukaryota</taxon>
        <taxon>Haptista</taxon>
        <taxon>Haptophyta</taxon>
        <taxon>Prymnesiophyceae</taxon>
        <taxon>Prymnesiales</taxon>
        <taxon>Prymnesiaceae</taxon>
        <taxon>Prymnesium</taxon>
    </lineage>
</organism>
<proteinExistence type="predicted"/>